<evidence type="ECO:0000313" key="8">
    <source>
        <dbReference type="Proteomes" id="UP000467428"/>
    </source>
</evidence>
<dbReference type="PROSITE" id="PS00624">
    <property type="entry name" value="GMC_OXRED_2"/>
    <property type="match status" value="1"/>
</dbReference>
<comment type="cofactor">
    <cofactor evidence="1 5">
        <name>FAD</name>
        <dbReference type="ChEBI" id="CHEBI:57692"/>
    </cofactor>
</comment>
<dbReference type="EMBL" id="AP022593">
    <property type="protein sequence ID" value="BBY50623.1"/>
    <property type="molecule type" value="Genomic_DNA"/>
</dbReference>
<dbReference type="Gene3D" id="3.30.560.10">
    <property type="entry name" value="Glucose Oxidase, domain 3"/>
    <property type="match status" value="1"/>
</dbReference>
<keyword evidence="8" id="KW-1185">Reference proteome</keyword>
<organism evidence="7 8">
    <name type="scientific">Mycolicibacterium arabiense</name>
    <dbReference type="NCBI Taxonomy" id="1286181"/>
    <lineage>
        <taxon>Bacteria</taxon>
        <taxon>Bacillati</taxon>
        <taxon>Actinomycetota</taxon>
        <taxon>Actinomycetes</taxon>
        <taxon>Mycobacteriales</taxon>
        <taxon>Mycobacteriaceae</taxon>
        <taxon>Mycolicibacterium</taxon>
    </lineage>
</organism>
<dbReference type="InterPro" id="IPR000172">
    <property type="entry name" value="GMC_OxRdtase_N"/>
</dbReference>
<protein>
    <submittedName>
        <fullName evidence="7">Choline dehydrogenase</fullName>
    </submittedName>
</protein>
<dbReference type="PANTHER" id="PTHR11552:SF147">
    <property type="entry name" value="CHOLINE DEHYDROGENASE, MITOCHONDRIAL"/>
    <property type="match status" value="1"/>
</dbReference>
<evidence type="ECO:0000256" key="2">
    <source>
        <dbReference type="ARBA" id="ARBA00010790"/>
    </source>
</evidence>
<dbReference type="SUPFAM" id="SSF54373">
    <property type="entry name" value="FAD-linked reductases, C-terminal domain"/>
    <property type="match status" value="1"/>
</dbReference>
<dbReference type="InterPro" id="IPR036188">
    <property type="entry name" value="FAD/NAD-bd_sf"/>
</dbReference>
<feature type="domain" description="Glucose-methanol-choline oxidoreductase N-terminal" evidence="6">
    <location>
        <begin position="260"/>
        <end position="274"/>
    </location>
</feature>
<evidence type="ECO:0000256" key="1">
    <source>
        <dbReference type="ARBA" id="ARBA00001974"/>
    </source>
</evidence>
<dbReference type="Pfam" id="PF00732">
    <property type="entry name" value="GMC_oxred_N"/>
    <property type="match status" value="1"/>
</dbReference>
<evidence type="ECO:0000256" key="5">
    <source>
        <dbReference type="PIRSR" id="PIRSR000137-2"/>
    </source>
</evidence>
<proteinExistence type="inferred from homology"/>
<dbReference type="KEGG" id="marz:MARA_40910"/>
<geneLocation type="plasmid" evidence="8">
    <name>pjcm18538 dna</name>
</geneLocation>
<evidence type="ECO:0000259" key="6">
    <source>
        <dbReference type="PROSITE" id="PS00624"/>
    </source>
</evidence>
<gene>
    <name evidence="7" type="ORF">MARA_40910</name>
</gene>
<dbReference type="SUPFAM" id="SSF51905">
    <property type="entry name" value="FAD/NAD(P)-binding domain"/>
    <property type="match status" value="1"/>
</dbReference>
<sequence length="512" mass="53816">MSMNESRHYDYVVIGAGSAGCVLAARLSEDPTIQVLLLESGPADTLAEISAPPAWPSLWGTEVDYSYSTVPQGGTSGLAHDWPRGHTLGGSSSINAMVHLRGHSSDFDGWAKAGCPGWDYDAVLPYFRRMETVAGGDPRYRGTDGPMRPARAADAEANPLSQVFVDGAAAAGFPLTDDFNGARAEGAGWHDLAITGGLRQSVATAYLHPLGRSRTNLTVSTNSRALKLRFDGLRCIGVDFDRGGEVVTAYADTEVVLSAGAVDSPRLLLLSGVGPAAELEAAGVDVVHDLPGVGRNLHDHPLCGVVYEAAQPIPAAKTNHAETSMLWRSDDSLPGPDMQLMFIHVPFHPANLSAPANSFTLAVAIVPQARGSIRLAGPSPSTPPLIDPNYLGTESDVVRMLHGVHVARQIAATAPFAPWRAREVLPGPDVTDEAGLRSFVARGTSTYYHPVGSCAMGTGAEAVVDPELRIRGLAGVRVADASIMPKIPPVNTNAAVIMIGEKAADLIRRQAG</sequence>
<evidence type="ECO:0000256" key="3">
    <source>
        <dbReference type="ARBA" id="ARBA00022630"/>
    </source>
</evidence>
<evidence type="ECO:0000256" key="4">
    <source>
        <dbReference type="ARBA" id="ARBA00022827"/>
    </source>
</evidence>
<dbReference type="RefSeq" id="WP_163920208.1">
    <property type="nucleotide sequence ID" value="NZ_AP022593.1"/>
</dbReference>
<dbReference type="GO" id="GO:0050660">
    <property type="term" value="F:flavin adenine dinucleotide binding"/>
    <property type="evidence" value="ECO:0007669"/>
    <property type="project" value="InterPro"/>
</dbReference>
<dbReference type="Proteomes" id="UP000467428">
    <property type="component" value="Chromosome"/>
</dbReference>
<feature type="binding site" evidence="5">
    <location>
        <position position="447"/>
    </location>
    <ligand>
        <name>substrate</name>
    </ligand>
</feature>
<keyword evidence="4 5" id="KW-0274">FAD</keyword>
<evidence type="ECO:0000313" key="7">
    <source>
        <dbReference type="EMBL" id="BBY50623.1"/>
    </source>
</evidence>
<dbReference type="PROSITE" id="PS51257">
    <property type="entry name" value="PROKAR_LIPOPROTEIN"/>
    <property type="match status" value="1"/>
</dbReference>
<dbReference type="InterPro" id="IPR012132">
    <property type="entry name" value="GMC_OxRdtase"/>
</dbReference>
<dbReference type="GO" id="GO:0016614">
    <property type="term" value="F:oxidoreductase activity, acting on CH-OH group of donors"/>
    <property type="evidence" value="ECO:0007669"/>
    <property type="project" value="InterPro"/>
</dbReference>
<dbReference type="InterPro" id="IPR007867">
    <property type="entry name" value="GMC_OxRtase_C"/>
</dbReference>
<keyword evidence="3" id="KW-0285">Flavoprotein</keyword>
<accession>A0A7I7S1P8</accession>
<dbReference type="Pfam" id="PF05199">
    <property type="entry name" value="GMC_oxred_C"/>
    <property type="match status" value="1"/>
</dbReference>
<dbReference type="Gene3D" id="3.50.50.60">
    <property type="entry name" value="FAD/NAD(P)-binding domain"/>
    <property type="match status" value="1"/>
</dbReference>
<reference evidence="7 8" key="1">
    <citation type="journal article" date="2019" name="Emerg. Microbes Infect.">
        <title>Comprehensive subspecies identification of 175 nontuberculous mycobacteria species based on 7547 genomic profiles.</title>
        <authorList>
            <person name="Matsumoto Y."/>
            <person name="Kinjo T."/>
            <person name="Motooka D."/>
            <person name="Nabeya D."/>
            <person name="Jung N."/>
            <person name="Uechi K."/>
            <person name="Horii T."/>
            <person name="Iida T."/>
            <person name="Fujita J."/>
            <person name="Nakamura S."/>
        </authorList>
    </citation>
    <scope>NUCLEOTIDE SEQUENCE [LARGE SCALE GENOMIC DNA]</scope>
    <source>
        <strain evidence="7 8">JCM 18538</strain>
    </source>
</reference>
<comment type="similarity">
    <text evidence="2">Belongs to the GMC oxidoreductase family.</text>
</comment>
<feature type="binding site" evidence="5">
    <location>
        <begin position="95"/>
        <end position="98"/>
    </location>
    <ligand>
        <name>FAD</name>
        <dbReference type="ChEBI" id="CHEBI:57692"/>
    </ligand>
</feature>
<name>A0A7I7S1P8_9MYCO</name>
<dbReference type="AlphaFoldDB" id="A0A7I7S1P8"/>
<dbReference type="PIRSF" id="PIRSF000137">
    <property type="entry name" value="Alcohol_oxidase"/>
    <property type="match status" value="1"/>
</dbReference>
<dbReference type="PANTHER" id="PTHR11552">
    <property type="entry name" value="GLUCOSE-METHANOL-CHOLINE GMC OXIDOREDUCTASE"/>
    <property type="match status" value="1"/>
</dbReference>